<dbReference type="InterPro" id="IPR036691">
    <property type="entry name" value="Endo/exonu/phosph_ase_sf"/>
</dbReference>
<dbReference type="SMART" id="SM00128">
    <property type="entry name" value="IPPc"/>
    <property type="match status" value="1"/>
</dbReference>
<feature type="region of interest" description="Disordered" evidence="1">
    <location>
        <begin position="721"/>
        <end position="744"/>
    </location>
</feature>
<dbReference type="Gene3D" id="3.60.10.10">
    <property type="entry name" value="Endonuclease/exonuclease/phosphatase"/>
    <property type="match status" value="3"/>
</dbReference>
<feature type="region of interest" description="Disordered" evidence="1">
    <location>
        <begin position="1"/>
        <end position="21"/>
    </location>
</feature>
<feature type="region of interest" description="Disordered" evidence="1">
    <location>
        <begin position="147"/>
        <end position="170"/>
    </location>
</feature>
<comment type="caution">
    <text evidence="3">The sequence shown here is derived from an EMBL/GenBank/DDBJ whole genome shotgun (WGS) entry which is preliminary data.</text>
</comment>
<sequence length="811" mass="90723">MAQNVQSALRNTADVSHGASSSSANGVLARLQQLLPPLHSPKRNATVPFPPKHIETLNNSKQKSKHLKIRIVTWNMHDSLPKGNLGDLLGPVPAYVERKIENDEERFMLPDLSLDDGHPYHLVVVGGQECPTLSGIPMGLAANFKHKEPKNREFDKDRSNNLKGKEKERQSVARAETLLNHLKHEHFHHHHHRHHHDHNNMQPGDNTTITSGWSAVLEDWFSNGVGSLTGVKPVVTTGPVERPTPSTSMAGSLPVTEAPPDTYQPSVIGVNWETTDSRETEDHKGEVSTAIPLHKGPYRLLVKDRLMGIYIAVFVHRDIYPFIKDTVPTGLIGGRLGNKGGVGVSINLNGTRLLFINAHLAAHDGNTALRIANLTKIRAELTVEPFLPPNDSRLLKEDLTEKFDYTWIFGDLNFRLDITRLHADWLISKKEFNQALAFDQLNKLVKGNNPSFRGFREGKIDFPPTIPAQAADVVKEESSSSSDVDVDVDESLSSSSSETSLPDTQGKAIRHPTSALLSQIASKTKFALVNMGRRMKLKKEGYPTQNTITARSNGIPVSNSMVETEQYSDRPFPKSKSPRLTGYNSNCYDSSSKQRVPSWCDRILWRTTVLPESPKLEDDMVMRTKRFGRMLRPFRVYTADSYTFERRVQTVRPKPSSRSLFSKPKGRTTSLDLQMGLTTLLEERNVPEQGSIPGPIRSRSVSVDGEYRREELAEQIVCSISDSVPTPNKPTTLEIPSGPPPASTLSSTKRWLSQLWVKETRLRSDSLELKSSEKLPRRGELVCLSYHTLGDEQMARLEGKLLFMNTNRFEC</sequence>
<evidence type="ECO:0000256" key="1">
    <source>
        <dbReference type="SAM" id="MobiDB-lite"/>
    </source>
</evidence>
<feature type="region of interest" description="Disordered" evidence="1">
    <location>
        <begin position="471"/>
        <end position="509"/>
    </location>
</feature>
<proteinExistence type="predicted"/>
<feature type="compositionally biased region" description="Polar residues" evidence="1">
    <location>
        <begin position="721"/>
        <end position="731"/>
    </location>
</feature>
<evidence type="ECO:0000313" key="4">
    <source>
        <dbReference type="Proteomes" id="UP001050691"/>
    </source>
</evidence>
<dbReference type="InterPro" id="IPR046985">
    <property type="entry name" value="IP5"/>
</dbReference>
<reference evidence="3" key="1">
    <citation type="submission" date="2021-10" db="EMBL/GenBank/DDBJ databases">
        <title>De novo Genome Assembly of Clathrus columnatus (Basidiomycota, Fungi) Using Illumina and Nanopore Sequence Data.</title>
        <authorList>
            <person name="Ogiso-Tanaka E."/>
            <person name="Itagaki H."/>
            <person name="Hosoya T."/>
            <person name="Hosaka K."/>
        </authorList>
    </citation>
    <scope>NUCLEOTIDE SEQUENCE</scope>
    <source>
        <strain evidence="3">MO-923</strain>
    </source>
</reference>
<dbReference type="GO" id="GO:0004439">
    <property type="term" value="F:phosphatidylinositol-4,5-bisphosphate 5-phosphatase activity"/>
    <property type="evidence" value="ECO:0007669"/>
    <property type="project" value="TreeGrafter"/>
</dbReference>
<dbReference type="Pfam" id="PF22669">
    <property type="entry name" value="Exo_endo_phos2"/>
    <property type="match status" value="2"/>
</dbReference>
<dbReference type="SUPFAM" id="SSF56219">
    <property type="entry name" value="DNase I-like"/>
    <property type="match status" value="1"/>
</dbReference>
<evidence type="ECO:0000313" key="3">
    <source>
        <dbReference type="EMBL" id="GJJ08551.1"/>
    </source>
</evidence>
<feature type="region of interest" description="Disordered" evidence="1">
    <location>
        <begin position="236"/>
        <end position="266"/>
    </location>
</feature>
<name>A0AAV5A1M1_9AGAM</name>
<feature type="compositionally biased region" description="Low complexity" evidence="1">
    <location>
        <begin position="491"/>
        <end position="500"/>
    </location>
</feature>
<evidence type="ECO:0000259" key="2">
    <source>
        <dbReference type="SMART" id="SM00128"/>
    </source>
</evidence>
<keyword evidence="4" id="KW-1185">Reference proteome</keyword>
<accession>A0AAV5A1M1</accession>
<dbReference type="Proteomes" id="UP001050691">
    <property type="component" value="Unassembled WGS sequence"/>
</dbReference>
<dbReference type="GO" id="GO:0046856">
    <property type="term" value="P:phosphatidylinositol dephosphorylation"/>
    <property type="evidence" value="ECO:0007669"/>
    <property type="project" value="InterPro"/>
</dbReference>
<feature type="domain" description="Inositol polyphosphate-related phosphatase" evidence="2">
    <location>
        <begin position="229"/>
        <end position="630"/>
    </location>
</feature>
<protein>
    <recommendedName>
        <fullName evidence="2">Inositol polyphosphate-related phosphatase domain-containing protein</fullName>
    </recommendedName>
</protein>
<dbReference type="PANTHER" id="PTHR11200:SF275">
    <property type="entry name" value="LD06095P"/>
    <property type="match status" value="1"/>
</dbReference>
<feature type="compositionally biased region" description="Basic and acidic residues" evidence="1">
    <location>
        <begin position="150"/>
        <end position="170"/>
    </location>
</feature>
<dbReference type="PANTHER" id="PTHR11200">
    <property type="entry name" value="INOSITOL 5-PHOSPHATASE"/>
    <property type="match status" value="1"/>
</dbReference>
<organism evidence="3 4">
    <name type="scientific">Clathrus columnatus</name>
    <dbReference type="NCBI Taxonomy" id="1419009"/>
    <lineage>
        <taxon>Eukaryota</taxon>
        <taxon>Fungi</taxon>
        <taxon>Dikarya</taxon>
        <taxon>Basidiomycota</taxon>
        <taxon>Agaricomycotina</taxon>
        <taxon>Agaricomycetes</taxon>
        <taxon>Phallomycetidae</taxon>
        <taxon>Phallales</taxon>
        <taxon>Clathraceae</taxon>
        <taxon>Clathrus</taxon>
    </lineage>
</organism>
<dbReference type="InterPro" id="IPR000300">
    <property type="entry name" value="IPPc"/>
</dbReference>
<dbReference type="AlphaFoldDB" id="A0AAV5A1M1"/>
<gene>
    <name evidence="3" type="ORF">Clacol_002769</name>
</gene>
<dbReference type="EMBL" id="BPWL01000003">
    <property type="protein sequence ID" value="GJJ08551.1"/>
    <property type="molecule type" value="Genomic_DNA"/>
</dbReference>